<accession>A0A146KIS3</accession>
<sequence>MALHYAMYGAGTDSKTLCSIAAERNSQERAEIALTYFKLFGKEIQDDIKAEASIVFSLQIALSGLFEGRLRFIDQMVFSADEKCRIAAMLLMTEQDKMFLKQRFLQRMTKEQKEVIERPSEHPMDFRGYEGHVLGRLPNGGAGQLLKAWLISDLRINWPAEQAADELYKAAKGAGSDEHIFVKYLCSSTPECYQQICQAFEKKYKKTLEQTIVKEFNGADYFAFSVAHMLMFNPNLAIPYAIHRCIKGAGTADMALIYITLAYSDYYKGQMVEMYKPFGDFVKDIKKDLNGKYQDIILMLWGAK</sequence>
<evidence type="ECO:0000256" key="3">
    <source>
        <dbReference type="ARBA" id="ARBA00023216"/>
    </source>
</evidence>
<keyword evidence="3" id="KW-0041">Annexin</keyword>
<evidence type="ECO:0000256" key="1">
    <source>
        <dbReference type="ARBA" id="ARBA00007831"/>
    </source>
</evidence>
<dbReference type="Gene3D" id="1.10.220.10">
    <property type="entry name" value="Annexin"/>
    <property type="match status" value="3"/>
</dbReference>
<dbReference type="GO" id="GO:0005544">
    <property type="term" value="F:calcium-dependent phospholipid binding"/>
    <property type="evidence" value="ECO:0007669"/>
    <property type="project" value="InterPro"/>
</dbReference>
<dbReference type="PANTHER" id="PTHR10502">
    <property type="entry name" value="ANNEXIN"/>
    <property type="match status" value="1"/>
</dbReference>
<dbReference type="GO" id="GO:0005886">
    <property type="term" value="C:plasma membrane"/>
    <property type="evidence" value="ECO:0007669"/>
    <property type="project" value="TreeGrafter"/>
</dbReference>
<dbReference type="PRINTS" id="PR00196">
    <property type="entry name" value="ANNEXIN"/>
</dbReference>
<evidence type="ECO:0000313" key="4">
    <source>
        <dbReference type="EMBL" id="JAP95316.1"/>
    </source>
</evidence>
<dbReference type="AlphaFoldDB" id="A0A146KIS3"/>
<reference evidence="4" key="1">
    <citation type="submission" date="2015-07" db="EMBL/GenBank/DDBJ databases">
        <title>Adaptation to a free-living lifestyle via gene acquisitions in the diplomonad Trepomonas sp. PC1.</title>
        <authorList>
            <person name="Xu F."/>
            <person name="Jerlstrom-Hultqvist J."/>
            <person name="Kolisko M."/>
            <person name="Simpson A.G.B."/>
            <person name="Roger A.J."/>
            <person name="Svard S.G."/>
            <person name="Andersson J.O."/>
        </authorList>
    </citation>
    <scope>NUCLEOTIDE SEQUENCE</scope>
    <source>
        <strain evidence="4">PC1</strain>
    </source>
</reference>
<protein>
    <submittedName>
        <fullName evidence="4">Annexin 9</fullName>
    </submittedName>
</protein>
<dbReference type="SMART" id="SM00335">
    <property type="entry name" value="ANX"/>
    <property type="match status" value="2"/>
</dbReference>
<name>A0A146KIS3_9EUKA</name>
<dbReference type="GO" id="GO:0005737">
    <property type="term" value="C:cytoplasm"/>
    <property type="evidence" value="ECO:0007669"/>
    <property type="project" value="TreeGrafter"/>
</dbReference>
<dbReference type="PANTHER" id="PTHR10502:SF102">
    <property type="entry name" value="ANNEXIN B11"/>
    <property type="match status" value="1"/>
</dbReference>
<dbReference type="GO" id="GO:0001786">
    <property type="term" value="F:phosphatidylserine binding"/>
    <property type="evidence" value="ECO:0007669"/>
    <property type="project" value="TreeGrafter"/>
</dbReference>
<dbReference type="InterPro" id="IPR037104">
    <property type="entry name" value="Annexin_sf"/>
</dbReference>
<dbReference type="SUPFAM" id="SSF47874">
    <property type="entry name" value="Annexin"/>
    <property type="match status" value="1"/>
</dbReference>
<evidence type="ECO:0000256" key="2">
    <source>
        <dbReference type="ARBA" id="ARBA00022737"/>
    </source>
</evidence>
<dbReference type="Pfam" id="PF00191">
    <property type="entry name" value="Annexin"/>
    <property type="match status" value="2"/>
</dbReference>
<dbReference type="EMBL" id="GDID01001290">
    <property type="protein sequence ID" value="JAP95316.1"/>
    <property type="molecule type" value="Transcribed_RNA"/>
</dbReference>
<dbReference type="PROSITE" id="PS51897">
    <property type="entry name" value="ANNEXIN_2"/>
    <property type="match status" value="2"/>
</dbReference>
<gene>
    <name evidence="4" type="ORF">TPC1_11738</name>
</gene>
<proteinExistence type="inferred from homology"/>
<organism evidence="4">
    <name type="scientific">Trepomonas sp. PC1</name>
    <dbReference type="NCBI Taxonomy" id="1076344"/>
    <lineage>
        <taxon>Eukaryota</taxon>
        <taxon>Metamonada</taxon>
        <taxon>Diplomonadida</taxon>
        <taxon>Hexamitidae</taxon>
        <taxon>Hexamitinae</taxon>
        <taxon>Trepomonas</taxon>
    </lineage>
</organism>
<dbReference type="InterPro" id="IPR018502">
    <property type="entry name" value="Annexin_repeat"/>
</dbReference>
<keyword evidence="2" id="KW-0677">Repeat</keyword>
<comment type="similarity">
    <text evidence="1">Belongs to the annexin family.</text>
</comment>
<dbReference type="InterPro" id="IPR001464">
    <property type="entry name" value="Annexin"/>
</dbReference>
<dbReference type="GO" id="GO:0005509">
    <property type="term" value="F:calcium ion binding"/>
    <property type="evidence" value="ECO:0007669"/>
    <property type="project" value="InterPro"/>
</dbReference>